<dbReference type="InterPro" id="IPR029058">
    <property type="entry name" value="AB_hydrolase_fold"/>
</dbReference>
<protein>
    <recommendedName>
        <fullName evidence="3">Alpha/beta hydrolase family protein</fullName>
    </recommendedName>
</protein>
<evidence type="ECO:0008006" key="3">
    <source>
        <dbReference type="Google" id="ProtNLM"/>
    </source>
</evidence>
<comment type="caution">
    <text evidence="1">The sequence shown here is derived from an EMBL/GenBank/DDBJ whole genome shotgun (WGS) entry which is preliminary data.</text>
</comment>
<dbReference type="Proteomes" id="UP000541810">
    <property type="component" value="Unassembled WGS sequence"/>
</dbReference>
<evidence type="ECO:0000313" key="2">
    <source>
        <dbReference type="Proteomes" id="UP000541810"/>
    </source>
</evidence>
<keyword evidence="2" id="KW-1185">Reference proteome</keyword>
<reference evidence="1 2" key="1">
    <citation type="submission" date="2020-08" db="EMBL/GenBank/DDBJ databases">
        <title>Genomic Encyclopedia of Type Strains, Phase IV (KMG-IV): sequencing the most valuable type-strain genomes for metagenomic binning, comparative biology and taxonomic classification.</title>
        <authorList>
            <person name="Goeker M."/>
        </authorList>
    </citation>
    <scope>NUCLEOTIDE SEQUENCE [LARGE SCALE GENOMIC DNA]</scope>
    <source>
        <strain evidence="1 2">DSM 103725</strain>
    </source>
</reference>
<proteinExistence type="predicted"/>
<accession>A0A7X0H5J7</accession>
<name>A0A7X0H5J7_9BACT</name>
<dbReference type="AlphaFoldDB" id="A0A7X0H5J7"/>
<dbReference type="SUPFAM" id="SSF53474">
    <property type="entry name" value="alpha/beta-Hydrolases"/>
    <property type="match status" value="1"/>
</dbReference>
<gene>
    <name evidence="1" type="ORF">HNQ40_000020</name>
</gene>
<dbReference type="EMBL" id="JACHGY010000001">
    <property type="protein sequence ID" value="MBB6428214.1"/>
    <property type="molecule type" value="Genomic_DNA"/>
</dbReference>
<organism evidence="1 2">
    <name type="scientific">Algisphaera agarilytica</name>
    <dbReference type="NCBI Taxonomy" id="1385975"/>
    <lineage>
        <taxon>Bacteria</taxon>
        <taxon>Pseudomonadati</taxon>
        <taxon>Planctomycetota</taxon>
        <taxon>Phycisphaerae</taxon>
        <taxon>Phycisphaerales</taxon>
        <taxon>Phycisphaeraceae</taxon>
        <taxon>Algisphaera</taxon>
    </lineage>
</organism>
<sequence>MIVHPLASPSLTSTVPVICMPGPDGDGQAMLDRVLPYAKRLLAFPALLVCPDMSSVEKPKVWAQTLAEAARTYNLAERALVFGYNHGADMACRFTLEYPSDVQACAALSAQNWFEPTTTNLAALCEVPWMIGCGDQDAEFLIRDARAFQIGLAEQGCQVDLLDWEGGHDDLPEHALENVMHFFNDTQSQQRLAA</sequence>
<dbReference type="Gene3D" id="3.40.50.1820">
    <property type="entry name" value="alpha/beta hydrolase"/>
    <property type="match status" value="1"/>
</dbReference>
<dbReference type="RefSeq" id="WP_184675161.1">
    <property type="nucleotide sequence ID" value="NZ_JACHGY010000001.1"/>
</dbReference>
<evidence type="ECO:0000313" key="1">
    <source>
        <dbReference type="EMBL" id="MBB6428214.1"/>
    </source>
</evidence>